<comment type="caution">
    <text evidence="2">The sequence shown here is derived from an EMBL/GenBank/DDBJ whole genome shotgun (WGS) entry which is preliminary data.</text>
</comment>
<evidence type="ECO:0000256" key="1">
    <source>
        <dbReference type="SAM" id="MobiDB-lite"/>
    </source>
</evidence>
<organism evidence="2 3">
    <name type="scientific">Xenoophorus captivus</name>
    <dbReference type="NCBI Taxonomy" id="1517983"/>
    <lineage>
        <taxon>Eukaryota</taxon>
        <taxon>Metazoa</taxon>
        <taxon>Chordata</taxon>
        <taxon>Craniata</taxon>
        <taxon>Vertebrata</taxon>
        <taxon>Euteleostomi</taxon>
        <taxon>Actinopterygii</taxon>
        <taxon>Neopterygii</taxon>
        <taxon>Teleostei</taxon>
        <taxon>Neoteleostei</taxon>
        <taxon>Acanthomorphata</taxon>
        <taxon>Ovalentaria</taxon>
        <taxon>Atherinomorphae</taxon>
        <taxon>Cyprinodontiformes</taxon>
        <taxon>Goodeidae</taxon>
        <taxon>Xenoophorus</taxon>
    </lineage>
</organism>
<reference evidence="2 3" key="1">
    <citation type="submission" date="2021-06" db="EMBL/GenBank/DDBJ databases">
        <authorList>
            <person name="Palmer J.M."/>
        </authorList>
    </citation>
    <scope>NUCLEOTIDE SEQUENCE [LARGE SCALE GENOMIC DNA]</scope>
    <source>
        <strain evidence="2 3">XC_2019</strain>
        <tissue evidence="2">Muscle</tissue>
    </source>
</reference>
<feature type="region of interest" description="Disordered" evidence="1">
    <location>
        <begin position="55"/>
        <end position="114"/>
    </location>
</feature>
<dbReference type="EMBL" id="JAHRIN010076453">
    <property type="protein sequence ID" value="MEQ2218087.1"/>
    <property type="molecule type" value="Genomic_DNA"/>
</dbReference>
<evidence type="ECO:0000313" key="2">
    <source>
        <dbReference type="EMBL" id="MEQ2218087.1"/>
    </source>
</evidence>
<dbReference type="Proteomes" id="UP001434883">
    <property type="component" value="Unassembled WGS sequence"/>
</dbReference>
<gene>
    <name evidence="2" type="ORF">XENOCAPTIV_029185</name>
</gene>
<protein>
    <submittedName>
        <fullName evidence="2">Uncharacterized protein</fullName>
    </submittedName>
</protein>
<name>A0ABV0SC09_9TELE</name>
<accession>A0ABV0SC09</accession>
<proteinExistence type="predicted"/>
<keyword evidence="3" id="KW-1185">Reference proteome</keyword>
<sequence length="144" mass="16327">YDQKRDSSQCYLSDYEVNASRENEEMSSYYLQTLESSKTSGLSSSSYELSQYMNESDLSDRDMPPVFTSNGDGSWKPDVPTLIDFDEHPAVETPPSKGDDLLTGDPSSFRESPEKALQNYTQLLLAGRKKVQSFSYNLYSDVWI</sequence>
<evidence type="ECO:0000313" key="3">
    <source>
        <dbReference type="Proteomes" id="UP001434883"/>
    </source>
</evidence>
<feature type="non-terminal residue" evidence="2">
    <location>
        <position position="1"/>
    </location>
</feature>